<evidence type="ECO:0000313" key="1">
    <source>
        <dbReference type="EMBL" id="KAI6656239.1"/>
    </source>
</evidence>
<organism evidence="1 2">
    <name type="scientific">Oopsacas minuta</name>
    <dbReference type="NCBI Taxonomy" id="111878"/>
    <lineage>
        <taxon>Eukaryota</taxon>
        <taxon>Metazoa</taxon>
        <taxon>Porifera</taxon>
        <taxon>Hexactinellida</taxon>
        <taxon>Hexasterophora</taxon>
        <taxon>Lyssacinosida</taxon>
        <taxon>Leucopsacidae</taxon>
        <taxon>Oopsacas</taxon>
    </lineage>
</organism>
<dbReference type="GO" id="GO:0044774">
    <property type="term" value="P:mitotic DNA integrity checkpoint signaling"/>
    <property type="evidence" value="ECO:0007669"/>
    <property type="project" value="TreeGrafter"/>
</dbReference>
<dbReference type="GO" id="GO:0005634">
    <property type="term" value="C:nucleus"/>
    <property type="evidence" value="ECO:0007669"/>
    <property type="project" value="TreeGrafter"/>
</dbReference>
<keyword evidence="2" id="KW-1185">Reference proteome</keyword>
<dbReference type="GO" id="GO:0003690">
    <property type="term" value="F:double-stranded DNA binding"/>
    <property type="evidence" value="ECO:0007669"/>
    <property type="project" value="TreeGrafter"/>
</dbReference>
<name>A0AAV7K707_9METZ</name>
<sequence length="206" mass="23551">MGKTNSTGFRYIVENFPKLSDAELKEGVFIGLQIREVLKDEEFDNILSVKEFTAWKSSKWICENVLGNMKSTKFNEERPSLKDDPRVDCPPSSTDDIHIHQIRQLIEAEPKQSVRILADATEVGRKSVRRILVEVLGLRKVCSVWPPHLLAKANMDSRVVCAQEIVGMIDKYPMAKFLKCWATEDESLVFFDTHLTKTENKAWLAP</sequence>
<dbReference type="GO" id="GO:0000729">
    <property type="term" value="P:DNA double-strand break processing"/>
    <property type="evidence" value="ECO:0007669"/>
    <property type="project" value="TreeGrafter"/>
</dbReference>
<dbReference type="GO" id="GO:0044547">
    <property type="term" value="F:DNA topoisomerase binding"/>
    <property type="evidence" value="ECO:0007669"/>
    <property type="project" value="TreeGrafter"/>
</dbReference>
<dbReference type="GO" id="GO:0000014">
    <property type="term" value="F:single-stranded DNA endodeoxyribonuclease activity"/>
    <property type="evidence" value="ECO:0007669"/>
    <property type="project" value="TreeGrafter"/>
</dbReference>
<dbReference type="GO" id="GO:0000793">
    <property type="term" value="C:condensed chromosome"/>
    <property type="evidence" value="ECO:0007669"/>
    <property type="project" value="TreeGrafter"/>
</dbReference>
<dbReference type="GO" id="GO:0031297">
    <property type="term" value="P:replication fork processing"/>
    <property type="evidence" value="ECO:0007669"/>
    <property type="project" value="TreeGrafter"/>
</dbReference>
<dbReference type="GO" id="GO:0003697">
    <property type="term" value="F:single-stranded DNA binding"/>
    <property type="evidence" value="ECO:0007669"/>
    <property type="project" value="TreeGrafter"/>
</dbReference>
<dbReference type="GO" id="GO:0035861">
    <property type="term" value="C:site of double-strand break"/>
    <property type="evidence" value="ECO:0007669"/>
    <property type="project" value="TreeGrafter"/>
</dbReference>
<proteinExistence type="predicted"/>
<dbReference type="EMBL" id="JAKMXF010000155">
    <property type="protein sequence ID" value="KAI6656239.1"/>
    <property type="molecule type" value="Genomic_DNA"/>
</dbReference>
<dbReference type="Proteomes" id="UP001165289">
    <property type="component" value="Unassembled WGS sequence"/>
</dbReference>
<gene>
    <name evidence="1" type="ORF">LOD99_1572</name>
</gene>
<dbReference type="GO" id="GO:0042800">
    <property type="term" value="F:histone H3K4 methyltransferase activity"/>
    <property type="evidence" value="ECO:0007669"/>
    <property type="project" value="TreeGrafter"/>
</dbReference>
<protein>
    <submittedName>
        <fullName evidence="1">Receptor-type tyrosine-protein phosphatase epsilon-like</fullName>
    </submittedName>
</protein>
<reference evidence="1 2" key="1">
    <citation type="journal article" date="2023" name="BMC Biol.">
        <title>The compact genome of the sponge Oopsacas minuta (Hexactinellida) is lacking key metazoan core genes.</title>
        <authorList>
            <person name="Santini S."/>
            <person name="Schenkelaars Q."/>
            <person name="Jourda C."/>
            <person name="Duchesne M."/>
            <person name="Belahbib H."/>
            <person name="Rocher C."/>
            <person name="Selva M."/>
            <person name="Riesgo A."/>
            <person name="Vervoort M."/>
            <person name="Leys S.P."/>
            <person name="Kodjabachian L."/>
            <person name="Le Bivic A."/>
            <person name="Borchiellini C."/>
            <person name="Claverie J.M."/>
            <person name="Renard E."/>
        </authorList>
    </citation>
    <scope>NUCLEOTIDE SEQUENCE [LARGE SCALE GENOMIC DNA]</scope>
    <source>
        <strain evidence="1">SPO-2</strain>
    </source>
</reference>
<dbReference type="InterPro" id="IPR052709">
    <property type="entry name" value="Transposase-MT_Hybrid"/>
</dbReference>
<dbReference type="GO" id="GO:0046975">
    <property type="term" value="F:histone H3K36 methyltransferase activity"/>
    <property type="evidence" value="ECO:0007669"/>
    <property type="project" value="TreeGrafter"/>
</dbReference>
<dbReference type="PANTHER" id="PTHR46060:SF2">
    <property type="entry name" value="HISTONE-LYSINE N-METHYLTRANSFERASE SETMAR"/>
    <property type="match status" value="1"/>
</dbReference>
<comment type="caution">
    <text evidence="1">The sequence shown here is derived from an EMBL/GenBank/DDBJ whole genome shotgun (WGS) entry which is preliminary data.</text>
</comment>
<evidence type="ECO:0000313" key="2">
    <source>
        <dbReference type="Proteomes" id="UP001165289"/>
    </source>
</evidence>
<dbReference type="GO" id="GO:0015074">
    <property type="term" value="P:DNA integration"/>
    <property type="evidence" value="ECO:0007669"/>
    <property type="project" value="TreeGrafter"/>
</dbReference>
<keyword evidence="1" id="KW-0675">Receptor</keyword>
<dbReference type="GO" id="GO:0006303">
    <property type="term" value="P:double-strand break repair via nonhomologous end joining"/>
    <property type="evidence" value="ECO:0007669"/>
    <property type="project" value="TreeGrafter"/>
</dbReference>
<accession>A0AAV7K707</accession>
<dbReference type="AlphaFoldDB" id="A0AAV7K707"/>
<dbReference type="PANTHER" id="PTHR46060">
    <property type="entry name" value="MARINER MOS1 TRANSPOSASE-LIKE PROTEIN"/>
    <property type="match status" value="1"/>
</dbReference>